<evidence type="ECO:0000256" key="6">
    <source>
        <dbReference type="ARBA" id="ARBA00023242"/>
    </source>
</evidence>
<protein>
    <recommendedName>
        <fullName evidence="8">RWP-RK domain-containing protein</fullName>
    </recommendedName>
</protein>
<feature type="compositionally biased region" description="Polar residues" evidence="7">
    <location>
        <begin position="491"/>
        <end position="500"/>
    </location>
</feature>
<gene>
    <name evidence="9" type="ORF">AKO1_014666</name>
</gene>
<dbReference type="PANTHER" id="PTHR46373">
    <property type="entry name" value="PROTEIN RKD4"/>
    <property type="match status" value="1"/>
</dbReference>
<feature type="region of interest" description="Disordered" evidence="7">
    <location>
        <begin position="139"/>
        <end position="161"/>
    </location>
</feature>
<dbReference type="Proteomes" id="UP001431209">
    <property type="component" value="Unassembled WGS sequence"/>
</dbReference>
<comment type="caution">
    <text evidence="9">The sequence shown here is derived from an EMBL/GenBank/DDBJ whole genome shotgun (WGS) entry which is preliminary data.</text>
</comment>
<evidence type="ECO:0000313" key="9">
    <source>
        <dbReference type="EMBL" id="KAL0483374.1"/>
    </source>
</evidence>
<keyword evidence="10" id="KW-1185">Reference proteome</keyword>
<name>A0AAW2Z384_9EUKA</name>
<evidence type="ECO:0000256" key="5">
    <source>
        <dbReference type="ARBA" id="ARBA00023163"/>
    </source>
</evidence>
<evidence type="ECO:0000256" key="4">
    <source>
        <dbReference type="ARBA" id="ARBA00023125"/>
    </source>
</evidence>
<sequence length="546" mass="62432">MVNTSASAKNSSARRRKKELGFEDIQQYFDAPIKEASDALGVSLTQLKRVCRECNIPRWPFRKLQSIQNKIQELKDGMDPTDELTIDRVKDKIKSLENEIVFIKSHPRSIVPKEKKRSSIEKKKRWSLPSADALSSLENNTARNWTIGDEEDDEDEDEDMDEDMIQEKIANRFQGLLGSSNDVPEQAQDTRHQEINTQPHREQASTSPTRIGPPQLTSLVMPTLEARQKRLSLNPHVLRDLSERAHVPVTPTHHFDPYRQDQQPNSISNLSSTIKSSNTPVRSSSGVAGFYPPPCARHSRQNTITSDTTPHLRSWSSTSNTSSLSPVQIVPTNFSPPKLIQTTAPTPVMINKRNSGQPFTLSQEINYKHHLNHQQQYNNNVNDIQEPYKPPQIFLPYTQDQNITRLPSFSHMIGQDGTTNTYESLPNEMNQPYKRINSMPAVTSLPKFDELQKDINNYQNSMRKHSPQYMPRMDLNHSPIHQQQPDPFLTRQSVTSTSNAPPVYTPPQSPNYQEERKLSFVEKIFRKQIPFFKKRSASPSPNNKVL</sequence>
<dbReference type="InterPro" id="IPR003035">
    <property type="entry name" value="RWP-RK_dom"/>
</dbReference>
<dbReference type="PROSITE" id="PS51519">
    <property type="entry name" value="RWP_RK"/>
    <property type="match status" value="1"/>
</dbReference>
<feature type="compositionally biased region" description="Basic and acidic residues" evidence="7">
    <location>
        <begin position="188"/>
        <end position="203"/>
    </location>
</feature>
<dbReference type="GO" id="GO:0003677">
    <property type="term" value="F:DNA binding"/>
    <property type="evidence" value="ECO:0007669"/>
    <property type="project" value="UniProtKB-KW"/>
</dbReference>
<organism evidence="9 10">
    <name type="scientific">Acrasis kona</name>
    <dbReference type="NCBI Taxonomy" id="1008807"/>
    <lineage>
        <taxon>Eukaryota</taxon>
        <taxon>Discoba</taxon>
        <taxon>Heterolobosea</taxon>
        <taxon>Tetramitia</taxon>
        <taxon>Eutetramitia</taxon>
        <taxon>Acrasidae</taxon>
        <taxon>Acrasis</taxon>
    </lineage>
</organism>
<keyword evidence="4" id="KW-0238">DNA-binding</keyword>
<feature type="domain" description="RWP-RK" evidence="8">
    <location>
        <begin position="3"/>
        <end position="87"/>
    </location>
</feature>
<feature type="compositionally biased region" description="Low complexity" evidence="7">
    <location>
        <begin position="314"/>
        <end position="325"/>
    </location>
</feature>
<evidence type="ECO:0000313" key="10">
    <source>
        <dbReference type="Proteomes" id="UP001431209"/>
    </source>
</evidence>
<evidence type="ECO:0000256" key="7">
    <source>
        <dbReference type="SAM" id="MobiDB-lite"/>
    </source>
</evidence>
<feature type="compositionally biased region" description="Low complexity" evidence="7">
    <location>
        <begin position="265"/>
        <end position="279"/>
    </location>
</feature>
<keyword evidence="2" id="KW-0805">Transcription regulation</keyword>
<dbReference type="PANTHER" id="PTHR46373:SF2">
    <property type="entry name" value="RWP-RK DOMAIN-CONTAINING PROTEIN"/>
    <property type="match status" value="1"/>
</dbReference>
<feature type="compositionally biased region" description="Acidic residues" evidence="7">
    <location>
        <begin position="148"/>
        <end position="161"/>
    </location>
</feature>
<comment type="function">
    <text evidence="1">Putative transcription factor.</text>
</comment>
<evidence type="ECO:0000256" key="3">
    <source>
        <dbReference type="ARBA" id="ARBA00023054"/>
    </source>
</evidence>
<evidence type="ECO:0000256" key="1">
    <source>
        <dbReference type="ARBA" id="ARBA00004049"/>
    </source>
</evidence>
<keyword evidence="6" id="KW-0539">Nucleus</keyword>
<keyword evidence="5" id="KW-0804">Transcription</keyword>
<feature type="region of interest" description="Disordered" evidence="7">
    <location>
        <begin position="176"/>
        <end position="216"/>
    </location>
</feature>
<keyword evidence="3" id="KW-0175">Coiled coil</keyword>
<accession>A0AAW2Z384</accession>
<feature type="compositionally biased region" description="Polar residues" evidence="7">
    <location>
        <begin position="204"/>
        <end position="216"/>
    </location>
</feature>
<reference evidence="9 10" key="1">
    <citation type="submission" date="2024-03" db="EMBL/GenBank/DDBJ databases">
        <title>The Acrasis kona genome and developmental transcriptomes reveal deep origins of eukaryotic multicellular pathways.</title>
        <authorList>
            <person name="Sheikh S."/>
            <person name="Fu C.-J."/>
            <person name="Brown M.W."/>
            <person name="Baldauf S.L."/>
        </authorList>
    </citation>
    <scope>NUCLEOTIDE SEQUENCE [LARGE SCALE GENOMIC DNA]</scope>
    <source>
        <strain evidence="9 10">ATCC MYA-3509</strain>
    </source>
</reference>
<feature type="region of interest" description="Disordered" evidence="7">
    <location>
        <begin position="249"/>
        <end position="329"/>
    </location>
</feature>
<proteinExistence type="predicted"/>
<feature type="region of interest" description="Disordered" evidence="7">
    <location>
        <begin position="491"/>
        <end position="514"/>
    </location>
</feature>
<feature type="compositionally biased region" description="Polar residues" evidence="7">
    <location>
        <begin position="301"/>
        <end position="311"/>
    </location>
</feature>
<dbReference type="InterPro" id="IPR044607">
    <property type="entry name" value="RKD-like"/>
</dbReference>
<dbReference type="AlphaFoldDB" id="A0AAW2Z384"/>
<evidence type="ECO:0000256" key="2">
    <source>
        <dbReference type="ARBA" id="ARBA00023015"/>
    </source>
</evidence>
<dbReference type="GO" id="GO:0003700">
    <property type="term" value="F:DNA-binding transcription factor activity"/>
    <property type="evidence" value="ECO:0007669"/>
    <property type="project" value="InterPro"/>
</dbReference>
<dbReference type="Pfam" id="PF02042">
    <property type="entry name" value="RWP-RK"/>
    <property type="match status" value="1"/>
</dbReference>
<dbReference type="EMBL" id="JAOPGA020000950">
    <property type="protein sequence ID" value="KAL0483374.1"/>
    <property type="molecule type" value="Genomic_DNA"/>
</dbReference>
<evidence type="ECO:0000259" key="8">
    <source>
        <dbReference type="PROSITE" id="PS51519"/>
    </source>
</evidence>